<organism evidence="3 4">
    <name type="scientific">Sneathiella sedimenti</name>
    <dbReference type="NCBI Taxonomy" id="2816034"/>
    <lineage>
        <taxon>Bacteria</taxon>
        <taxon>Pseudomonadati</taxon>
        <taxon>Pseudomonadota</taxon>
        <taxon>Alphaproteobacteria</taxon>
        <taxon>Sneathiellales</taxon>
        <taxon>Sneathiellaceae</taxon>
        <taxon>Sneathiella</taxon>
    </lineage>
</organism>
<evidence type="ECO:0000313" key="4">
    <source>
        <dbReference type="Proteomes" id="UP000664761"/>
    </source>
</evidence>
<evidence type="ECO:0000256" key="2">
    <source>
        <dbReference type="SAM" id="SignalP"/>
    </source>
</evidence>
<sequence>MKLFKKCSVALAALAISGAVTLSSSAKAETMLRWSDGQPNRGVNSETLQWMASELEKRSNGDLGVEFHWGGALFKSKSAVKGVGTRSADIATIIAAYTPKELVAYSVGDIPLPNSDVWVGMRAMYELATTHPALKKMFDDLNLVYLTNLSTSAIEILCKDKFINTLDDLKGVKMRAVGPYGRIFKDLGADVARLSQAKVYNALDSGIVECNQNYMYSIEVFKQNDVAKKLTKLDWGQHLAFGVVMNKETYEGLSDANRQVLQEVSSDFIDQFARRIQEANIKALERMTSGDSPLEVAEMDPNEKAKLEKMGFDTVPNWIERANDAGLPGQDIFDSYMALVAKYEKIRDEKGYPWNN</sequence>
<feature type="chain" id="PRO_5045756417" evidence="2">
    <location>
        <begin position="29"/>
        <end position="356"/>
    </location>
</feature>
<keyword evidence="4" id="KW-1185">Reference proteome</keyword>
<dbReference type="InterPro" id="IPR018389">
    <property type="entry name" value="DctP_fam"/>
</dbReference>
<dbReference type="Proteomes" id="UP000664761">
    <property type="component" value="Unassembled WGS sequence"/>
</dbReference>
<dbReference type="NCBIfam" id="NF037995">
    <property type="entry name" value="TRAP_S1"/>
    <property type="match status" value="1"/>
</dbReference>
<dbReference type="Pfam" id="PF03480">
    <property type="entry name" value="DctP"/>
    <property type="match status" value="1"/>
</dbReference>
<keyword evidence="1 2" id="KW-0732">Signal</keyword>
<accession>A0ABS3F421</accession>
<comment type="caution">
    <text evidence="3">The sequence shown here is derived from an EMBL/GenBank/DDBJ whole genome shotgun (WGS) entry which is preliminary data.</text>
</comment>
<dbReference type="EMBL" id="JAFLNC010000002">
    <property type="protein sequence ID" value="MBO0333241.1"/>
    <property type="molecule type" value="Genomic_DNA"/>
</dbReference>
<dbReference type="InterPro" id="IPR038404">
    <property type="entry name" value="TRAP_DctP_sf"/>
</dbReference>
<gene>
    <name evidence="3" type="ORF">J0X12_06440</name>
</gene>
<feature type="signal peptide" evidence="2">
    <location>
        <begin position="1"/>
        <end position="28"/>
    </location>
</feature>
<dbReference type="CDD" id="cd13666">
    <property type="entry name" value="PBP2_TRAP_DctP_like_1"/>
    <property type="match status" value="1"/>
</dbReference>
<reference evidence="3 4" key="1">
    <citation type="submission" date="2021-03" db="EMBL/GenBank/DDBJ databases">
        <title>Sneathiella sp. CAU 1612 isolated from Kang Won-do.</title>
        <authorList>
            <person name="Kim W."/>
        </authorList>
    </citation>
    <scope>NUCLEOTIDE SEQUENCE [LARGE SCALE GENOMIC DNA]</scope>
    <source>
        <strain evidence="3 4">CAU 1612</strain>
    </source>
</reference>
<dbReference type="PANTHER" id="PTHR33376">
    <property type="match status" value="1"/>
</dbReference>
<protein>
    <submittedName>
        <fullName evidence="3">C4-dicarboxylate TRAP transporter substrate-binding protein</fullName>
    </submittedName>
</protein>
<dbReference type="PANTHER" id="PTHR33376:SF15">
    <property type="entry name" value="BLL6794 PROTEIN"/>
    <property type="match status" value="1"/>
</dbReference>
<dbReference type="RefSeq" id="WP_207043399.1">
    <property type="nucleotide sequence ID" value="NZ_JAFLNC010000002.1"/>
</dbReference>
<evidence type="ECO:0000313" key="3">
    <source>
        <dbReference type="EMBL" id="MBO0333241.1"/>
    </source>
</evidence>
<proteinExistence type="predicted"/>
<evidence type="ECO:0000256" key="1">
    <source>
        <dbReference type="ARBA" id="ARBA00022729"/>
    </source>
</evidence>
<name>A0ABS3F421_9PROT</name>
<dbReference type="Gene3D" id="3.40.190.170">
    <property type="entry name" value="Bacterial extracellular solute-binding protein, family 7"/>
    <property type="match status" value="1"/>
</dbReference>